<dbReference type="AlphaFoldDB" id="A0A3B1AD79"/>
<evidence type="ECO:0000313" key="3">
    <source>
        <dbReference type="EMBL" id="VAW91784.1"/>
    </source>
</evidence>
<feature type="transmembrane region" description="Helical" evidence="2">
    <location>
        <begin position="138"/>
        <end position="158"/>
    </location>
</feature>
<proteinExistence type="predicted"/>
<reference evidence="3" key="1">
    <citation type="submission" date="2018-06" db="EMBL/GenBank/DDBJ databases">
        <authorList>
            <person name="Zhirakovskaya E."/>
        </authorList>
    </citation>
    <scope>NUCLEOTIDE SEQUENCE</scope>
</reference>
<keyword evidence="2" id="KW-1133">Transmembrane helix</keyword>
<keyword evidence="2" id="KW-0812">Transmembrane</keyword>
<keyword evidence="1" id="KW-0175">Coiled coil</keyword>
<keyword evidence="2" id="KW-0472">Membrane</keyword>
<sequence length="199" mass="22076">MDTKKKPGWVTAVAIIAIVLSGFGVMGGIQEALTPFMLDAQRADYELMIEELNNIAVEVEQSNNVEQNTDIKQIPGPEQQQVVDMFKSFAGLLEKILNMPEWYLNWLVLSGIISILIHGFYLFASIWLMQLKPYAPRYLAIALPLSIAFALVRTTIAVQALDSMALLLMGGTLIAMSVEVVLLLVLITKDKSAFKQFEA</sequence>
<accession>A0A3B1AD79</accession>
<evidence type="ECO:0000256" key="1">
    <source>
        <dbReference type="SAM" id="Coils"/>
    </source>
</evidence>
<evidence type="ECO:0000256" key="2">
    <source>
        <dbReference type="SAM" id="Phobius"/>
    </source>
</evidence>
<protein>
    <submittedName>
        <fullName evidence="3">Uncharacterized protein</fullName>
    </submittedName>
</protein>
<dbReference type="EMBL" id="UOFR01000013">
    <property type="protein sequence ID" value="VAW91784.1"/>
    <property type="molecule type" value="Genomic_DNA"/>
</dbReference>
<feature type="transmembrane region" description="Helical" evidence="2">
    <location>
        <begin position="7"/>
        <end position="29"/>
    </location>
</feature>
<organism evidence="3">
    <name type="scientific">hydrothermal vent metagenome</name>
    <dbReference type="NCBI Taxonomy" id="652676"/>
    <lineage>
        <taxon>unclassified sequences</taxon>
        <taxon>metagenomes</taxon>
        <taxon>ecological metagenomes</taxon>
    </lineage>
</organism>
<feature type="transmembrane region" description="Helical" evidence="2">
    <location>
        <begin position="164"/>
        <end position="187"/>
    </location>
</feature>
<feature type="transmembrane region" description="Helical" evidence="2">
    <location>
        <begin position="103"/>
        <end position="126"/>
    </location>
</feature>
<name>A0A3B1AD79_9ZZZZ</name>
<feature type="coiled-coil region" evidence="1">
    <location>
        <begin position="42"/>
        <end position="69"/>
    </location>
</feature>
<gene>
    <name evidence="3" type="ORF">MNBD_GAMMA21-2790</name>
</gene>